<dbReference type="UniPathway" id="UPA00796">
    <property type="reaction ID" value="UER00771"/>
</dbReference>
<comment type="cofactor">
    <cofactor evidence="1">
        <name>NAD(+)</name>
        <dbReference type="ChEBI" id="CHEBI:57540"/>
    </cofactor>
</comment>
<feature type="domain" description="NAD-dependent epimerase/dehydratase" evidence="14">
    <location>
        <begin position="9"/>
        <end position="246"/>
    </location>
</feature>
<keyword evidence="6" id="KW-1133">Transmembrane helix</keyword>
<protein>
    <submittedName>
        <fullName evidence="15">UDP-glucuronate decarboxylase</fullName>
        <ecNumber evidence="15">4.1.1.35</ecNumber>
    </submittedName>
</protein>
<keyword evidence="5" id="KW-0735">Signal-anchor</keyword>
<dbReference type="InterPro" id="IPR044516">
    <property type="entry name" value="UXS-like"/>
</dbReference>
<evidence type="ECO:0000256" key="1">
    <source>
        <dbReference type="ARBA" id="ARBA00001911"/>
    </source>
</evidence>
<evidence type="ECO:0000256" key="7">
    <source>
        <dbReference type="ARBA" id="ARBA00023027"/>
    </source>
</evidence>
<name>A0A6J4HXX8_9PROT</name>
<comment type="subcellular location">
    <subcellularLocation>
        <location evidence="2">Golgi apparatus membrane</location>
        <topology evidence="2">Single-pass type II membrane protein</topology>
    </subcellularLocation>
    <subcellularLocation>
        <location evidence="12">Golgi apparatus</location>
        <location evidence="12">Golgi stack membrane</location>
    </subcellularLocation>
</comment>
<dbReference type="GO" id="GO:0033320">
    <property type="term" value="P:UDP-D-xylose biosynthetic process"/>
    <property type="evidence" value="ECO:0007669"/>
    <property type="project" value="UniProtKB-UniPathway"/>
</dbReference>
<reference evidence="15" key="1">
    <citation type="submission" date="2020-02" db="EMBL/GenBank/DDBJ databases">
        <authorList>
            <person name="Meier V. D."/>
        </authorList>
    </citation>
    <scope>NUCLEOTIDE SEQUENCE</scope>
    <source>
        <strain evidence="15">AVDCRST_MAG04</strain>
    </source>
</reference>
<dbReference type="GO" id="GO:0070403">
    <property type="term" value="F:NAD+ binding"/>
    <property type="evidence" value="ECO:0007669"/>
    <property type="project" value="InterPro"/>
</dbReference>
<keyword evidence="7" id="KW-0520">NAD</keyword>
<dbReference type="SUPFAM" id="SSF51735">
    <property type="entry name" value="NAD(P)-binding Rossmann-fold domains"/>
    <property type="match status" value="1"/>
</dbReference>
<evidence type="ECO:0000256" key="12">
    <source>
        <dbReference type="ARBA" id="ARBA00037859"/>
    </source>
</evidence>
<keyword evidence="8" id="KW-0333">Golgi apparatus</keyword>
<evidence type="ECO:0000256" key="11">
    <source>
        <dbReference type="ARBA" id="ARBA00023239"/>
    </source>
</evidence>
<evidence type="ECO:0000313" key="15">
    <source>
        <dbReference type="EMBL" id="CAA9237029.1"/>
    </source>
</evidence>
<keyword evidence="9" id="KW-0472">Membrane</keyword>
<dbReference type="FunFam" id="3.40.50.720:FF:000065">
    <property type="entry name" value="UDP-glucuronic acid decarboxylase 1"/>
    <property type="match status" value="1"/>
</dbReference>
<dbReference type="Gene3D" id="3.40.50.720">
    <property type="entry name" value="NAD(P)-binding Rossmann-like Domain"/>
    <property type="match status" value="1"/>
</dbReference>
<feature type="compositionally biased region" description="Low complexity" evidence="13">
    <location>
        <begin position="319"/>
        <end position="341"/>
    </location>
</feature>
<organism evidence="15">
    <name type="scientific">uncultured Acetobacteraceae bacterium</name>
    <dbReference type="NCBI Taxonomy" id="169975"/>
    <lineage>
        <taxon>Bacteria</taxon>
        <taxon>Pseudomonadati</taxon>
        <taxon>Pseudomonadota</taxon>
        <taxon>Alphaproteobacteria</taxon>
        <taxon>Acetobacterales</taxon>
        <taxon>Acetobacteraceae</taxon>
        <taxon>environmental samples</taxon>
    </lineage>
</organism>
<evidence type="ECO:0000259" key="14">
    <source>
        <dbReference type="Pfam" id="PF01370"/>
    </source>
</evidence>
<keyword evidence="4" id="KW-0210">Decarboxylase</keyword>
<accession>A0A6J4HXX8</accession>
<sequence>MKNGKTRQVVVAGGAGFLGSHLCDALLAEGAHVVCVDSFRTGRRENLRHLSREPRFDLVEADVIGPLPTRLRADAVFNLACAASPPHYQADPEHTMLTSVMGTRNLLRLAEACGARFLQASTSEVYGDPESHPQCETYWGNVNPTGPRACYDEGKRAAEALAFDFARAGRAEVRVARIFNTYGPRMRADDGRVVSNVVTQALAGDDITVYGQGCQTRSFCYVSDMIDGLLRLMAHEGNPPGPVNLGNPNELTVGDLVQRVIVLTKSRSNVVNRPLPEDDPRRRRPDISRAGTLLGWAPRTPLEAGLRATIAWFAEEAQRAASAPAPPRRTAAPRPMRVGLG</sequence>
<evidence type="ECO:0000256" key="6">
    <source>
        <dbReference type="ARBA" id="ARBA00022989"/>
    </source>
</evidence>
<dbReference type="EMBL" id="CADCTL010000101">
    <property type="protein sequence ID" value="CAA9237029.1"/>
    <property type="molecule type" value="Genomic_DNA"/>
</dbReference>
<keyword evidence="10" id="KW-0325">Glycoprotein</keyword>
<dbReference type="GO" id="GO:0048040">
    <property type="term" value="F:UDP-glucuronate decarboxylase activity"/>
    <property type="evidence" value="ECO:0007669"/>
    <property type="project" value="UniProtKB-EC"/>
</dbReference>
<keyword evidence="11 15" id="KW-0456">Lyase</keyword>
<evidence type="ECO:0000256" key="13">
    <source>
        <dbReference type="SAM" id="MobiDB-lite"/>
    </source>
</evidence>
<dbReference type="CDD" id="cd05230">
    <property type="entry name" value="UGD_SDR_e"/>
    <property type="match status" value="1"/>
</dbReference>
<evidence type="ECO:0000256" key="2">
    <source>
        <dbReference type="ARBA" id="ARBA00004323"/>
    </source>
</evidence>
<feature type="region of interest" description="Disordered" evidence="13">
    <location>
        <begin position="318"/>
        <end position="341"/>
    </location>
</feature>
<gene>
    <name evidence="15" type="ORF">AVDCRST_MAG04-1427</name>
</gene>
<dbReference type="AlphaFoldDB" id="A0A6J4HXX8"/>
<dbReference type="GO" id="GO:0042732">
    <property type="term" value="P:D-xylose metabolic process"/>
    <property type="evidence" value="ECO:0007669"/>
    <property type="project" value="InterPro"/>
</dbReference>
<dbReference type="EC" id="4.1.1.35" evidence="15"/>
<dbReference type="PANTHER" id="PTHR43078">
    <property type="entry name" value="UDP-GLUCURONIC ACID DECARBOXYLASE-RELATED"/>
    <property type="match status" value="1"/>
</dbReference>
<evidence type="ECO:0000256" key="5">
    <source>
        <dbReference type="ARBA" id="ARBA00022968"/>
    </source>
</evidence>
<evidence type="ECO:0000256" key="3">
    <source>
        <dbReference type="ARBA" id="ARBA00022692"/>
    </source>
</evidence>
<dbReference type="InterPro" id="IPR001509">
    <property type="entry name" value="Epimerase_deHydtase"/>
</dbReference>
<evidence type="ECO:0000256" key="9">
    <source>
        <dbReference type="ARBA" id="ARBA00023136"/>
    </source>
</evidence>
<evidence type="ECO:0000256" key="4">
    <source>
        <dbReference type="ARBA" id="ARBA00022793"/>
    </source>
</evidence>
<dbReference type="GO" id="GO:0005737">
    <property type="term" value="C:cytoplasm"/>
    <property type="evidence" value="ECO:0007669"/>
    <property type="project" value="TreeGrafter"/>
</dbReference>
<evidence type="ECO:0000256" key="8">
    <source>
        <dbReference type="ARBA" id="ARBA00023034"/>
    </source>
</evidence>
<evidence type="ECO:0000256" key="10">
    <source>
        <dbReference type="ARBA" id="ARBA00023180"/>
    </source>
</evidence>
<keyword evidence="3" id="KW-0812">Transmembrane</keyword>
<dbReference type="PANTHER" id="PTHR43078:SF6">
    <property type="entry name" value="UDP-GLUCURONIC ACID DECARBOXYLASE 1"/>
    <property type="match status" value="1"/>
</dbReference>
<proteinExistence type="predicted"/>
<dbReference type="InterPro" id="IPR036291">
    <property type="entry name" value="NAD(P)-bd_dom_sf"/>
</dbReference>
<dbReference type="Pfam" id="PF01370">
    <property type="entry name" value="Epimerase"/>
    <property type="match status" value="1"/>
</dbReference>